<dbReference type="Pfam" id="PF00076">
    <property type="entry name" value="RRM_1"/>
    <property type="match status" value="1"/>
</dbReference>
<protein>
    <submittedName>
        <fullName evidence="12">TAR DNA-binding protein 43</fullName>
    </submittedName>
</protein>
<accession>A0A1S3I0Q8</accession>
<feature type="region of interest" description="Disordered" evidence="9">
    <location>
        <begin position="243"/>
        <end position="300"/>
    </location>
</feature>
<dbReference type="InterPro" id="IPR035979">
    <property type="entry name" value="RBD_domain_sf"/>
</dbReference>
<dbReference type="SUPFAM" id="SSF54928">
    <property type="entry name" value="RNA-binding domain, RBD"/>
    <property type="match status" value="2"/>
</dbReference>
<feature type="compositionally biased region" description="Acidic residues" evidence="9">
    <location>
        <begin position="8"/>
        <end position="22"/>
    </location>
</feature>
<feature type="region of interest" description="Disordered" evidence="9">
    <location>
        <begin position="389"/>
        <end position="417"/>
    </location>
</feature>
<evidence type="ECO:0000256" key="2">
    <source>
        <dbReference type="ARBA" id="ARBA00022664"/>
    </source>
</evidence>
<dbReference type="InterPro" id="IPR000504">
    <property type="entry name" value="RRM_dom"/>
</dbReference>
<feature type="compositionally biased region" description="Gly residues" evidence="9">
    <location>
        <begin position="389"/>
        <end position="406"/>
    </location>
</feature>
<feature type="region of interest" description="Disordered" evidence="9">
    <location>
        <begin position="1"/>
        <end position="22"/>
    </location>
</feature>
<feature type="compositionally biased region" description="Polar residues" evidence="9">
    <location>
        <begin position="353"/>
        <end position="364"/>
    </location>
</feature>
<keyword evidence="12" id="KW-0238">DNA-binding</keyword>
<dbReference type="AlphaFoldDB" id="A0A1S3I0Q8"/>
<evidence type="ECO:0000259" key="10">
    <source>
        <dbReference type="PROSITE" id="PS50102"/>
    </source>
</evidence>
<feature type="domain" description="RRM" evidence="10">
    <location>
        <begin position="174"/>
        <end position="245"/>
    </location>
</feature>
<dbReference type="GeneID" id="106159635"/>
<evidence type="ECO:0000256" key="1">
    <source>
        <dbReference type="ARBA" id="ARBA00004123"/>
    </source>
</evidence>
<dbReference type="GO" id="GO:0006397">
    <property type="term" value="P:mRNA processing"/>
    <property type="evidence" value="ECO:0007669"/>
    <property type="project" value="UniProtKB-KW"/>
</dbReference>
<dbReference type="FunCoup" id="A0A1S3I0Q8">
    <property type="interactions" value="3096"/>
</dbReference>
<dbReference type="PANTHER" id="PTHR48033:SF9">
    <property type="entry name" value="TAR DNA-BINDING PROTEIN 43"/>
    <property type="match status" value="1"/>
</dbReference>
<keyword evidence="7" id="KW-0539">Nucleus</keyword>
<evidence type="ECO:0000313" key="11">
    <source>
        <dbReference type="Proteomes" id="UP000085678"/>
    </source>
</evidence>
<comment type="subcellular location">
    <subcellularLocation>
        <location evidence="1">Nucleus</location>
    </subcellularLocation>
</comment>
<keyword evidence="3" id="KW-0677">Repeat</keyword>
<dbReference type="InParanoid" id="A0A1S3I0Q8"/>
<dbReference type="STRING" id="7574.A0A1S3I0Q8"/>
<evidence type="ECO:0000256" key="4">
    <source>
        <dbReference type="ARBA" id="ARBA00023015"/>
    </source>
</evidence>
<dbReference type="Pfam" id="PF18694">
    <property type="entry name" value="TDP-43_N"/>
    <property type="match status" value="1"/>
</dbReference>
<evidence type="ECO:0000313" key="12">
    <source>
        <dbReference type="RefSeq" id="XP_013391411.1"/>
    </source>
</evidence>
<dbReference type="GO" id="GO:0010468">
    <property type="term" value="P:regulation of gene expression"/>
    <property type="evidence" value="ECO:0007669"/>
    <property type="project" value="TreeGrafter"/>
</dbReference>
<name>A0A1S3I0Q8_LINAN</name>
<dbReference type="GO" id="GO:0005654">
    <property type="term" value="C:nucleoplasm"/>
    <property type="evidence" value="ECO:0007669"/>
    <property type="project" value="TreeGrafter"/>
</dbReference>
<dbReference type="CDD" id="cd19609">
    <property type="entry name" value="NTD_TDP-43"/>
    <property type="match status" value="1"/>
</dbReference>
<keyword evidence="4" id="KW-0805">Transcription regulation</keyword>
<dbReference type="SMART" id="SM00360">
    <property type="entry name" value="RRM"/>
    <property type="match status" value="2"/>
</dbReference>
<feature type="compositionally biased region" description="Polar residues" evidence="9">
    <location>
        <begin position="407"/>
        <end position="417"/>
    </location>
</feature>
<keyword evidence="6" id="KW-0508">mRNA splicing</keyword>
<keyword evidence="8" id="KW-0694">RNA-binding</keyword>
<reference evidence="12" key="1">
    <citation type="submission" date="2025-08" db="UniProtKB">
        <authorList>
            <consortium name="RefSeq"/>
        </authorList>
    </citation>
    <scope>IDENTIFICATION</scope>
    <source>
        <tissue evidence="12">Gonads</tissue>
    </source>
</reference>
<evidence type="ECO:0000256" key="9">
    <source>
        <dbReference type="SAM" id="MobiDB-lite"/>
    </source>
</evidence>
<evidence type="ECO:0000256" key="3">
    <source>
        <dbReference type="ARBA" id="ARBA00022737"/>
    </source>
</evidence>
<keyword evidence="5" id="KW-0804">Transcription</keyword>
<keyword evidence="11" id="KW-1185">Reference proteome</keyword>
<evidence type="ECO:0000256" key="8">
    <source>
        <dbReference type="PROSITE-ProRule" id="PRU00176"/>
    </source>
</evidence>
<dbReference type="InterPro" id="IPR012677">
    <property type="entry name" value="Nucleotide-bd_a/b_plait_sf"/>
</dbReference>
<dbReference type="RefSeq" id="XP_013391411.1">
    <property type="nucleotide sequence ID" value="XM_013535957.1"/>
</dbReference>
<dbReference type="GO" id="GO:0003677">
    <property type="term" value="F:DNA binding"/>
    <property type="evidence" value="ECO:0007669"/>
    <property type="project" value="UniProtKB-KW"/>
</dbReference>
<dbReference type="GO" id="GO:0008380">
    <property type="term" value="P:RNA splicing"/>
    <property type="evidence" value="ECO:0007669"/>
    <property type="project" value="UniProtKB-KW"/>
</dbReference>
<feature type="compositionally biased region" description="Gly residues" evidence="9">
    <location>
        <begin position="260"/>
        <end position="275"/>
    </location>
</feature>
<evidence type="ECO:0000256" key="6">
    <source>
        <dbReference type="ARBA" id="ARBA00023187"/>
    </source>
</evidence>
<dbReference type="Gene3D" id="3.30.70.330">
    <property type="match status" value="2"/>
</dbReference>
<keyword evidence="2" id="KW-0507">mRNA processing</keyword>
<organism evidence="11 12">
    <name type="scientific">Lingula anatina</name>
    <name type="common">Brachiopod</name>
    <name type="synonym">Lingula unguis</name>
    <dbReference type="NCBI Taxonomy" id="7574"/>
    <lineage>
        <taxon>Eukaryota</taxon>
        <taxon>Metazoa</taxon>
        <taxon>Spiralia</taxon>
        <taxon>Lophotrochozoa</taxon>
        <taxon>Brachiopoda</taxon>
        <taxon>Linguliformea</taxon>
        <taxon>Lingulata</taxon>
        <taxon>Lingulida</taxon>
        <taxon>Linguloidea</taxon>
        <taxon>Lingulidae</taxon>
        <taxon>Lingula</taxon>
    </lineage>
</organism>
<dbReference type="PROSITE" id="PS50102">
    <property type="entry name" value="RRM"/>
    <property type="match status" value="1"/>
</dbReference>
<evidence type="ECO:0000256" key="7">
    <source>
        <dbReference type="ARBA" id="ARBA00023242"/>
    </source>
</evidence>
<dbReference type="GO" id="GO:0003723">
    <property type="term" value="F:RNA binding"/>
    <property type="evidence" value="ECO:0007669"/>
    <property type="project" value="UniProtKB-UniRule"/>
</dbReference>
<dbReference type="OrthoDB" id="2020831at2759"/>
<dbReference type="Proteomes" id="UP000085678">
    <property type="component" value="Unplaced"/>
</dbReference>
<dbReference type="CDD" id="cd12322">
    <property type="entry name" value="RRM2_TDP43"/>
    <property type="match status" value="1"/>
</dbReference>
<proteinExistence type="predicted"/>
<evidence type="ECO:0000256" key="5">
    <source>
        <dbReference type="ARBA" id="ARBA00023163"/>
    </source>
</evidence>
<dbReference type="KEGG" id="lak:106159635"/>
<dbReference type="PANTHER" id="PTHR48033">
    <property type="entry name" value="RNA-BINDING (RRM/RBD/RNP MOTIFS) FAMILY PROTEIN"/>
    <property type="match status" value="1"/>
</dbReference>
<dbReference type="GO" id="GO:0000785">
    <property type="term" value="C:chromatin"/>
    <property type="evidence" value="ECO:0007669"/>
    <property type="project" value="TreeGrafter"/>
</dbReference>
<dbReference type="InterPro" id="IPR041105">
    <property type="entry name" value="TDP-43_N"/>
</dbReference>
<dbReference type="FunFam" id="3.30.70.330:FF:000107">
    <property type="entry name" value="TAR DNA-binding protein 43"/>
    <property type="match status" value="1"/>
</dbReference>
<gene>
    <name evidence="12" type="primary">LOC106159635</name>
</gene>
<sequence>MSQYLQVAEDESEEPIELPSEDDGTLHLSTLVAQFPGASGLKYRNPETGALRGIRLVEGRLHPPDGIWGNMVYFAVFPKENKRKGDETLENPNVKTKRLDSKKCSDLIVLGLPWKSTEDDLKAYFSQFGEVIMAQVLIATYLDHQDGFHKNKKRKKLAKNLSKAGQEGYSQVNRKIFVGRCSEDMTADELRNYFAKFGEVIDVFIPKPFRAFAFVTFADADVAQSLCGEDHIIKGASVHVSNAAPKSQDKSGMGQKNPMGMGGGNQGYGQQGGWGNQNSRGSSQQGGFGSSGSNSMGGNNMGNNPLGMGFNLGALGLNPAAMMAAAQAALAGQAAGWTNLLGMNQGGQGSQGTGDATMSSQSQVGYGMGTGSSMGSTAAATSNQGFGNMGWGGTGATEGAGDGSSGWGQSKATGGWN</sequence>
<feature type="compositionally biased region" description="Low complexity" evidence="9">
    <location>
        <begin position="291"/>
        <end position="300"/>
    </location>
</feature>
<feature type="region of interest" description="Disordered" evidence="9">
    <location>
        <begin position="346"/>
        <end position="365"/>
    </location>
</feature>